<evidence type="ECO:0000313" key="9">
    <source>
        <dbReference type="Proteomes" id="UP000317901"/>
    </source>
</evidence>
<feature type="transmembrane region" description="Helical" evidence="6">
    <location>
        <begin position="6"/>
        <end position="29"/>
    </location>
</feature>
<name>A0A5C5PRV2_9PSED</name>
<proteinExistence type="inferred from homology"/>
<keyword evidence="6" id="KW-0997">Cell inner membrane</keyword>
<evidence type="ECO:0000256" key="2">
    <source>
        <dbReference type="ARBA" id="ARBA00022475"/>
    </source>
</evidence>
<dbReference type="NCBIfam" id="NF033808">
    <property type="entry name" value="copper_CopD"/>
    <property type="match status" value="1"/>
</dbReference>
<keyword evidence="3 6" id="KW-0812">Transmembrane</keyword>
<comment type="subcellular location">
    <subcellularLocation>
        <location evidence="6">Cell inner membrane</location>
        <topology evidence="6">Multi-pass membrane protein</topology>
    </subcellularLocation>
    <subcellularLocation>
        <location evidence="1">Cell membrane</location>
        <topology evidence="1">Multi-pass membrane protein</topology>
    </subcellularLocation>
</comment>
<feature type="transmembrane region" description="Helical" evidence="6">
    <location>
        <begin position="49"/>
        <end position="69"/>
    </location>
</feature>
<dbReference type="PANTHER" id="PTHR34820">
    <property type="entry name" value="INNER MEMBRANE PROTEIN YEBZ"/>
    <property type="match status" value="1"/>
</dbReference>
<dbReference type="Pfam" id="PF05425">
    <property type="entry name" value="CopD"/>
    <property type="match status" value="1"/>
</dbReference>
<feature type="transmembrane region" description="Helical" evidence="6">
    <location>
        <begin position="81"/>
        <end position="106"/>
    </location>
</feature>
<evidence type="ECO:0000256" key="1">
    <source>
        <dbReference type="ARBA" id="ARBA00004651"/>
    </source>
</evidence>
<evidence type="ECO:0000313" key="8">
    <source>
        <dbReference type="EMBL" id="TWR83457.1"/>
    </source>
</evidence>
<feature type="transmembrane region" description="Helical" evidence="6">
    <location>
        <begin position="219"/>
        <end position="240"/>
    </location>
</feature>
<dbReference type="Proteomes" id="UP000317901">
    <property type="component" value="Unassembled WGS sequence"/>
</dbReference>
<feature type="transmembrane region" description="Helical" evidence="6">
    <location>
        <begin position="185"/>
        <end position="207"/>
    </location>
</feature>
<keyword evidence="6" id="KW-0186">Copper</keyword>
<feature type="transmembrane region" description="Helical" evidence="6">
    <location>
        <begin position="261"/>
        <end position="282"/>
    </location>
</feature>
<dbReference type="InterPro" id="IPR008457">
    <property type="entry name" value="Cu-R_CopD_dom"/>
</dbReference>
<dbReference type="AlphaFoldDB" id="A0A5C5PRV2"/>
<evidence type="ECO:0000256" key="6">
    <source>
        <dbReference type="RuleBase" id="RU369037"/>
    </source>
</evidence>
<dbReference type="GO" id="GO:0046688">
    <property type="term" value="P:response to copper ion"/>
    <property type="evidence" value="ECO:0007669"/>
    <property type="project" value="UniProtKB-UniRule"/>
</dbReference>
<comment type="caution">
    <text evidence="8">The sequence shown here is derived from an EMBL/GenBank/DDBJ whole genome shotgun (WGS) entry which is preliminary data.</text>
</comment>
<feature type="transmembrane region" description="Helical" evidence="6">
    <location>
        <begin position="149"/>
        <end position="173"/>
    </location>
</feature>
<organism evidence="8 9">
    <name type="scientific">Pseudomonas saxonica</name>
    <dbReference type="NCBI Taxonomy" id="2600598"/>
    <lineage>
        <taxon>Bacteria</taxon>
        <taxon>Pseudomonadati</taxon>
        <taxon>Pseudomonadota</taxon>
        <taxon>Gammaproteobacteria</taxon>
        <taxon>Pseudomonadales</taxon>
        <taxon>Pseudomonadaceae</taxon>
        <taxon>Pseudomonas</taxon>
    </lineage>
</organism>
<dbReference type="InterPro" id="IPR032694">
    <property type="entry name" value="CopC/D"/>
</dbReference>
<evidence type="ECO:0000259" key="7">
    <source>
        <dbReference type="Pfam" id="PF05425"/>
    </source>
</evidence>
<comment type="similarity">
    <text evidence="6">Belongs to the CopD family.</text>
</comment>
<keyword evidence="5 6" id="KW-0472">Membrane</keyword>
<keyword evidence="4 6" id="KW-1133">Transmembrane helix</keyword>
<dbReference type="EMBL" id="VFIP01000056">
    <property type="protein sequence ID" value="TWR83457.1"/>
    <property type="molecule type" value="Genomic_DNA"/>
</dbReference>
<protein>
    <recommendedName>
        <fullName evidence="6">Copper resistance protein D</fullName>
    </recommendedName>
</protein>
<evidence type="ECO:0000256" key="3">
    <source>
        <dbReference type="ARBA" id="ARBA00022692"/>
    </source>
</evidence>
<accession>A0A5C5PRV2</accession>
<keyword evidence="2 6" id="KW-1003">Cell membrane</keyword>
<sequence>MLSAMVVCRFLHFCAVLLLFGFCVFKPLLLRARNGGAYDRHKGWIERGLAWLALGSALVWLLLATHSMAGSWPEALNIETLWLVLGSTFFGHVWAAHVVINVLLLIVLQVRSSSKAGYLLGLLLLATLAPVGHGAMLEGWRGQLLMFNQFIHLVCVGAWLGGLLGLLLVLVRADRQDVDRVLRRFSSVGFVLVAGIILTGLINTRVLTGAVWPTPLFEGFALILLIKVFVVGVMLLLALFNLVMSRAGRFAVLRTSVTLEWSLGLIAVAAVSLLGTLPPLVIN</sequence>
<evidence type="ECO:0000256" key="4">
    <source>
        <dbReference type="ARBA" id="ARBA00022989"/>
    </source>
</evidence>
<dbReference type="GO" id="GO:0006825">
    <property type="term" value="P:copper ion transport"/>
    <property type="evidence" value="ECO:0007669"/>
    <property type="project" value="InterPro"/>
</dbReference>
<comment type="function">
    <text evidence="6">Involved in copper resistance.</text>
</comment>
<dbReference type="RefSeq" id="WP_146427260.1">
    <property type="nucleotide sequence ID" value="NZ_CP142033.1"/>
</dbReference>
<dbReference type="OrthoDB" id="7032707at2"/>
<evidence type="ECO:0000256" key="5">
    <source>
        <dbReference type="ARBA" id="ARBA00023136"/>
    </source>
</evidence>
<feature type="domain" description="Copper resistance protein D" evidence="7">
    <location>
        <begin position="180"/>
        <end position="274"/>
    </location>
</feature>
<feature type="transmembrane region" description="Helical" evidence="6">
    <location>
        <begin position="118"/>
        <end position="137"/>
    </location>
</feature>
<dbReference type="GO" id="GO:0005886">
    <property type="term" value="C:plasma membrane"/>
    <property type="evidence" value="ECO:0007669"/>
    <property type="project" value="UniProtKB-SubCell"/>
</dbReference>
<gene>
    <name evidence="8" type="primary">copD</name>
    <name evidence="8" type="ORF">FJD37_20635</name>
</gene>
<reference evidence="8 9" key="1">
    <citation type="submission" date="2019-06" db="EMBL/GenBank/DDBJ databases">
        <title>Pseudomonas bimorpha sp. nov. isolated from bovine raw milk and skim milk concentrate.</title>
        <authorList>
            <person name="Hofmann K."/>
            <person name="Huptas C."/>
            <person name="Doll E."/>
            <person name="Scherer S."/>
            <person name="Wenning M."/>
        </authorList>
    </citation>
    <scope>NUCLEOTIDE SEQUENCE [LARGE SCALE GENOMIC DNA]</scope>
    <source>
        <strain evidence="8 9">DSM 108990</strain>
    </source>
</reference>
<dbReference type="InterPro" id="IPR047689">
    <property type="entry name" value="CopD"/>
</dbReference>
<dbReference type="PANTHER" id="PTHR34820:SF4">
    <property type="entry name" value="INNER MEMBRANE PROTEIN YEBZ"/>
    <property type="match status" value="1"/>
</dbReference>